<gene>
    <name evidence="1" type="ORF">DCMF_02710</name>
</gene>
<evidence type="ECO:0000313" key="2">
    <source>
        <dbReference type="Proteomes" id="UP000323521"/>
    </source>
</evidence>
<reference evidence="1 2" key="1">
    <citation type="submission" date="2016-10" db="EMBL/GenBank/DDBJ databases">
        <title>Complete Genome Sequence of Peptococcaceae strain DCMF.</title>
        <authorList>
            <person name="Edwards R.J."/>
            <person name="Holland S.I."/>
            <person name="Deshpande N.P."/>
            <person name="Wong Y.K."/>
            <person name="Ertan H."/>
            <person name="Manefield M."/>
            <person name="Russell T.L."/>
            <person name="Lee M.J."/>
        </authorList>
    </citation>
    <scope>NUCLEOTIDE SEQUENCE [LARGE SCALE GENOMIC DNA]</scope>
    <source>
        <strain evidence="1 2">DCMF</strain>
    </source>
</reference>
<accession>A0A3G1KN14</accession>
<dbReference type="Pfam" id="PF19640">
    <property type="entry name" value="DUF6143"/>
    <property type="match status" value="1"/>
</dbReference>
<dbReference type="RefSeq" id="WP_148133018.1">
    <property type="nucleotide sequence ID" value="NZ_CP017634.1"/>
</dbReference>
<dbReference type="EMBL" id="CP017634">
    <property type="protein sequence ID" value="ATW23853.1"/>
    <property type="molecule type" value="Genomic_DNA"/>
</dbReference>
<sequence>MTDFKSNYTPCIFPNSITQVADMPYALYLSLQGKYFVGYAPDVQFVKGKYGWAGLVNPDHSCVNLHVYVWTVTNFGESPLSAEIWFNTNTPENSVISEFTSPANTAICPLPRPKVGILQANNVSGHPQCGNRISVKKVLSEVTIVGEEVGRFIFPPGGSFSVLLSNAEASSQSGIANLAFGWWEEEIK</sequence>
<dbReference type="OrthoDB" id="2858798at2"/>
<organism evidence="1 2">
    <name type="scientific">Formimonas warabiya</name>
    <dbReference type="NCBI Taxonomy" id="1761012"/>
    <lineage>
        <taxon>Bacteria</taxon>
        <taxon>Bacillati</taxon>
        <taxon>Bacillota</taxon>
        <taxon>Clostridia</taxon>
        <taxon>Eubacteriales</taxon>
        <taxon>Peptococcaceae</taxon>
        <taxon>Candidatus Formimonas</taxon>
    </lineage>
</organism>
<proteinExistence type="predicted"/>
<keyword evidence="2" id="KW-1185">Reference proteome</keyword>
<dbReference type="AlphaFoldDB" id="A0A3G1KN14"/>
<name>A0A3G1KN14_FORW1</name>
<protein>
    <submittedName>
        <fullName evidence="1">Uncharacterized protein</fullName>
    </submittedName>
</protein>
<evidence type="ECO:0000313" key="1">
    <source>
        <dbReference type="EMBL" id="ATW23853.1"/>
    </source>
</evidence>
<dbReference type="Proteomes" id="UP000323521">
    <property type="component" value="Chromosome"/>
</dbReference>
<dbReference type="KEGG" id="fwa:DCMF_02710"/>
<dbReference type="InterPro" id="IPR046141">
    <property type="entry name" value="DUF6143"/>
</dbReference>